<proteinExistence type="predicted"/>
<dbReference type="InterPro" id="IPR016155">
    <property type="entry name" value="Mopterin_synth/thiamin_S_b"/>
</dbReference>
<organism evidence="1 2">
    <name type="scientific">Mesorhizobium sangaii</name>
    <dbReference type="NCBI Taxonomy" id="505389"/>
    <lineage>
        <taxon>Bacteria</taxon>
        <taxon>Pseudomonadati</taxon>
        <taxon>Pseudomonadota</taxon>
        <taxon>Alphaproteobacteria</taxon>
        <taxon>Hyphomicrobiales</taxon>
        <taxon>Phyllobacteriaceae</taxon>
        <taxon>Mesorhizobium</taxon>
    </lineage>
</organism>
<dbReference type="PANTHER" id="PTHR38031">
    <property type="entry name" value="SULFUR CARRIER PROTEIN SLR0821-RELATED"/>
    <property type="match status" value="1"/>
</dbReference>
<dbReference type="AlphaFoldDB" id="A0A841P1L4"/>
<dbReference type="EMBL" id="JACHEF010000001">
    <property type="protein sequence ID" value="MBB6409066.1"/>
    <property type="molecule type" value="Genomic_DNA"/>
</dbReference>
<dbReference type="InterPro" id="IPR003749">
    <property type="entry name" value="ThiS/MoaD-like"/>
</dbReference>
<dbReference type="RefSeq" id="WP_184872067.1">
    <property type="nucleotide sequence ID" value="NZ_JACHEF010000001.1"/>
</dbReference>
<evidence type="ECO:0000313" key="1">
    <source>
        <dbReference type="EMBL" id="MBB6409066.1"/>
    </source>
</evidence>
<comment type="caution">
    <text evidence="1">The sequence shown here is derived from an EMBL/GenBank/DDBJ whole genome shotgun (WGS) entry which is preliminary data.</text>
</comment>
<protein>
    <submittedName>
        <fullName evidence="1">Molybdopterin converting factor small subunit</fullName>
    </submittedName>
</protein>
<dbReference type="InterPro" id="IPR052045">
    <property type="entry name" value="Sulfur_Carrier/Prot_Modifier"/>
</dbReference>
<dbReference type="Proteomes" id="UP000556329">
    <property type="component" value="Unassembled WGS sequence"/>
</dbReference>
<name>A0A841P1L4_9HYPH</name>
<accession>A0A841P1L4</accession>
<gene>
    <name evidence="1" type="ORF">HNQ71_001710</name>
</gene>
<dbReference type="Pfam" id="PF02597">
    <property type="entry name" value="ThiS"/>
    <property type="match status" value="1"/>
</dbReference>
<sequence>MPNDTRHPRPAQAVAITVRLPGVLVDLFPGSTRSVKMSASTVDEMMDEFDRRWPGMRDRLCDSTPAIRKHINVFIDGERAKLDTRLEPGTKVFVIMAISGG</sequence>
<evidence type="ECO:0000313" key="2">
    <source>
        <dbReference type="Proteomes" id="UP000556329"/>
    </source>
</evidence>
<dbReference type="CDD" id="cd17040">
    <property type="entry name" value="Ubl_MoaD_like"/>
    <property type="match status" value="1"/>
</dbReference>
<dbReference type="InterPro" id="IPR012675">
    <property type="entry name" value="Beta-grasp_dom_sf"/>
</dbReference>
<keyword evidence="2" id="KW-1185">Reference proteome</keyword>
<dbReference type="PANTHER" id="PTHR38031:SF1">
    <property type="entry name" value="SULFUR CARRIER PROTEIN CYSO"/>
    <property type="match status" value="1"/>
</dbReference>
<reference evidence="1 2" key="1">
    <citation type="submission" date="2020-08" db="EMBL/GenBank/DDBJ databases">
        <title>Genomic Encyclopedia of Type Strains, Phase IV (KMG-IV): sequencing the most valuable type-strain genomes for metagenomic binning, comparative biology and taxonomic classification.</title>
        <authorList>
            <person name="Goeker M."/>
        </authorList>
    </citation>
    <scope>NUCLEOTIDE SEQUENCE [LARGE SCALE GENOMIC DNA]</scope>
    <source>
        <strain evidence="1 2">DSM 100039</strain>
    </source>
</reference>
<dbReference type="SUPFAM" id="SSF54285">
    <property type="entry name" value="MoaD/ThiS"/>
    <property type="match status" value="1"/>
</dbReference>
<dbReference type="Gene3D" id="3.10.20.30">
    <property type="match status" value="1"/>
</dbReference>